<organism evidence="2 3">
    <name type="scientific">Dyadobacter frigoris</name>
    <dbReference type="NCBI Taxonomy" id="2576211"/>
    <lineage>
        <taxon>Bacteria</taxon>
        <taxon>Pseudomonadati</taxon>
        <taxon>Bacteroidota</taxon>
        <taxon>Cytophagia</taxon>
        <taxon>Cytophagales</taxon>
        <taxon>Spirosomataceae</taxon>
        <taxon>Dyadobacter</taxon>
    </lineage>
</organism>
<dbReference type="EMBL" id="SZVO01000007">
    <property type="protein sequence ID" value="TKT91095.1"/>
    <property type="molecule type" value="Genomic_DNA"/>
</dbReference>
<keyword evidence="3" id="KW-1185">Reference proteome</keyword>
<name>A0A4U6D3Z6_9BACT</name>
<feature type="signal peptide" evidence="1">
    <location>
        <begin position="1"/>
        <end position="27"/>
    </location>
</feature>
<dbReference type="InterPro" id="IPR039437">
    <property type="entry name" value="FrzH/put_lumazine-bd"/>
</dbReference>
<dbReference type="Pfam" id="PF12893">
    <property type="entry name" value="Lumazine_bd_2"/>
    <property type="match status" value="1"/>
</dbReference>
<dbReference type="SUPFAM" id="SSF54427">
    <property type="entry name" value="NTF2-like"/>
    <property type="match status" value="1"/>
</dbReference>
<dbReference type="AlphaFoldDB" id="A0A4U6D3Z6"/>
<feature type="chain" id="PRO_5020419433" evidence="1">
    <location>
        <begin position="28"/>
        <end position="159"/>
    </location>
</feature>
<proteinExistence type="predicted"/>
<dbReference type="Gene3D" id="3.10.450.50">
    <property type="match status" value="1"/>
</dbReference>
<accession>A0A4U6D3Z6</accession>
<comment type="caution">
    <text evidence="2">The sequence shown here is derived from an EMBL/GenBank/DDBJ whole genome shotgun (WGS) entry which is preliminary data.</text>
</comment>
<gene>
    <name evidence="2" type="ORF">FDK13_15705</name>
</gene>
<keyword evidence="1" id="KW-0732">Signal</keyword>
<dbReference type="RefSeq" id="WP_137340957.1">
    <property type="nucleotide sequence ID" value="NZ_BSQH01000013.1"/>
</dbReference>
<dbReference type="OrthoDB" id="117186at2"/>
<sequence length="159" mass="18014">MKITSQKHRLNFFIFVFFFISSLQIVAAQSQEAAIRASVDKLFDGMRSGDSSVVRSVFIPQSTLTSVSTNAKDSVMTHLSKTDDFVAAVGKPHTEKWDERIYDVKISVDGPMAIVWAPYKFYRGETFSHCGVNVFTMIKTKNGWKINTITDTRRKMDCL</sequence>
<evidence type="ECO:0000313" key="2">
    <source>
        <dbReference type="EMBL" id="TKT91095.1"/>
    </source>
</evidence>
<evidence type="ECO:0000313" key="3">
    <source>
        <dbReference type="Proteomes" id="UP000304900"/>
    </source>
</evidence>
<evidence type="ECO:0000256" key="1">
    <source>
        <dbReference type="SAM" id="SignalP"/>
    </source>
</evidence>
<dbReference type="InterPro" id="IPR032710">
    <property type="entry name" value="NTF2-like_dom_sf"/>
</dbReference>
<dbReference type="Proteomes" id="UP000304900">
    <property type="component" value="Unassembled WGS sequence"/>
</dbReference>
<protein>
    <submittedName>
        <fullName evidence="2">Nuclear transport factor 2 family protein</fullName>
    </submittedName>
</protein>
<reference evidence="2 3" key="1">
    <citation type="submission" date="2019-05" db="EMBL/GenBank/DDBJ databases">
        <title>Dyadobacter AR-3-8 sp. nov., isolated from arctic soil.</title>
        <authorList>
            <person name="Chaudhary D.K."/>
        </authorList>
    </citation>
    <scope>NUCLEOTIDE SEQUENCE [LARGE SCALE GENOMIC DNA]</scope>
    <source>
        <strain evidence="2 3">AR-3-8</strain>
    </source>
</reference>